<evidence type="ECO:0000313" key="3">
    <source>
        <dbReference type="Proteomes" id="UP000075903"/>
    </source>
</evidence>
<accession>A0A182VD95</accession>
<keyword evidence="1" id="KW-1133">Transmembrane helix</keyword>
<keyword evidence="1" id="KW-0812">Transmembrane</keyword>
<reference evidence="2" key="1">
    <citation type="submission" date="2020-05" db="UniProtKB">
        <authorList>
            <consortium name="EnsemblMetazoa"/>
        </authorList>
    </citation>
    <scope>IDENTIFICATION</scope>
    <source>
        <strain evidence="2">MAF</strain>
    </source>
</reference>
<sequence length="246" mass="27309">MNSSWATESCVSMSIRLPCSSYRGALLFCASSERCWRCCSSLRRFWRPANAALVASCRFCTLVGRLGKNRGDWVGPADGWIEICTLLLLLLLLLTLQKHHLAGADEPARRGRVIVVLVEVLLLLALYHVLEQLTGRIRRRRGSPVTRWVHSIDRGGVWLLLVLLLLLLLCTYGSLLSFHRAEGSPCSVSSPGRRIFLCSCCRLARPDGELRLFFAMKPASSLIVVKQDGSIASAHPFTTFHDSSSV</sequence>
<feature type="transmembrane region" description="Helical" evidence="1">
    <location>
        <begin position="73"/>
        <end position="93"/>
    </location>
</feature>
<dbReference type="EnsemblMetazoa" id="AMEM013003-RA">
    <property type="protein sequence ID" value="AMEM013003-PA"/>
    <property type="gene ID" value="AMEM013003"/>
</dbReference>
<proteinExistence type="predicted"/>
<name>A0A182VD95_ANOME</name>
<evidence type="ECO:0000256" key="1">
    <source>
        <dbReference type="SAM" id="Phobius"/>
    </source>
</evidence>
<dbReference type="AlphaFoldDB" id="A0A182VD95"/>
<feature type="transmembrane region" description="Helical" evidence="1">
    <location>
        <begin position="113"/>
        <end position="130"/>
    </location>
</feature>
<protein>
    <submittedName>
        <fullName evidence="2">Uncharacterized protein</fullName>
    </submittedName>
</protein>
<dbReference type="VEuPathDB" id="VectorBase:AMEM013003"/>
<evidence type="ECO:0000313" key="2">
    <source>
        <dbReference type="EnsemblMetazoa" id="AMEM013003-PA"/>
    </source>
</evidence>
<keyword evidence="3" id="KW-1185">Reference proteome</keyword>
<keyword evidence="1" id="KW-0472">Membrane</keyword>
<feature type="transmembrane region" description="Helical" evidence="1">
    <location>
        <begin position="157"/>
        <end position="178"/>
    </location>
</feature>
<dbReference type="Proteomes" id="UP000075903">
    <property type="component" value="Unassembled WGS sequence"/>
</dbReference>
<organism evidence="2 3">
    <name type="scientific">Anopheles merus</name>
    <name type="common">Mosquito</name>
    <dbReference type="NCBI Taxonomy" id="30066"/>
    <lineage>
        <taxon>Eukaryota</taxon>
        <taxon>Metazoa</taxon>
        <taxon>Ecdysozoa</taxon>
        <taxon>Arthropoda</taxon>
        <taxon>Hexapoda</taxon>
        <taxon>Insecta</taxon>
        <taxon>Pterygota</taxon>
        <taxon>Neoptera</taxon>
        <taxon>Endopterygota</taxon>
        <taxon>Diptera</taxon>
        <taxon>Nematocera</taxon>
        <taxon>Culicoidea</taxon>
        <taxon>Culicidae</taxon>
        <taxon>Anophelinae</taxon>
        <taxon>Anopheles</taxon>
    </lineage>
</organism>